<name>A0A3S2VRH4_9PROT</name>
<organism evidence="3 4">
    <name type="scientific">Hwanghaeella grinnelliae</name>
    <dbReference type="NCBI Taxonomy" id="2500179"/>
    <lineage>
        <taxon>Bacteria</taxon>
        <taxon>Pseudomonadati</taxon>
        <taxon>Pseudomonadota</taxon>
        <taxon>Alphaproteobacteria</taxon>
        <taxon>Rhodospirillales</taxon>
        <taxon>Rhodospirillaceae</taxon>
        <taxon>Hwanghaeella</taxon>
    </lineage>
</organism>
<reference evidence="4" key="1">
    <citation type="submission" date="2019-01" db="EMBL/GenBank/DDBJ databases">
        <title>Gri0909 isolated from a small marine red alga.</title>
        <authorList>
            <person name="Kim J."/>
            <person name="Jeong S.E."/>
            <person name="Jeon C.O."/>
        </authorList>
    </citation>
    <scope>NUCLEOTIDE SEQUENCE [LARGE SCALE GENOMIC DNA]</scope>
    <source>
        <strain evidence="4">Gri0909</strain>
    </source>
</reference>
<dbReference type="PANTHER" id="PTHR34047">
    <property type="entry name" value="NUCLEAR INTRON MATURASE 1, MITOCHONDRIAL-RELATED"/>
    <property type="match status" value="1"/>
</dbReference>
<dbReference type="Gene3D" id="3.30.70.270">
    <property type="match status" value="1"/>
</dbReference>
<gene>
    <name evidence="3" type="ORF">EOI86_05585</name>
</gene>
<dbReference type="Pfam" id="PF00078">
    <property type="entry name" value="RVT_1"/>
    <property type="match status" value="1"/>
</dbReference>
<dbReference type="OrthoDB" id="9793236at2"/>
<evidence type="ECO:0000256" key="1">
    <source>
        <dbReference type="ARBA" id="ARBA00034120"/>
    </source>
</evidence>
<dbReference type="RefSeq" id="WP_127764115.1">
    <property type="nucleotide sequence ID" value="NZ_SADE01000001.1"/>
</dbReference>
<accession>A0A3S2VRH4</accession>
<dbReference type="InterPro" id="IPR043502">
    <property type="entry name" value="DNA/RNA_pol_sf"/>
</dbReference>
<keyword evidence="4" id="KW-1185">Reference proteome</keyword>
<dbReference type="InterPro" id="IPR043128">
    <property type="entry name" value="Rev_trsase/Diguanyl_cyclase"/>
</dbReference>
<evidence type="ECO:0000313" key="3">
    <source>
        <dbReference type="EMBL" id="RVU38743.1"/>
    </source>
</evidence>
<sequence>MKSKAFKSVTTQAALMAAWRQVYANGKSSRSSRTSDEVDEYALKIDKEIRRLQRQLRSDKYVFQPAVGKKIPKRNPGDFRPLVIAPIETRIIQRSVLDYLLANANLKPYASTPYSFGGVKKRDDESLAAVPAAIRAALDAKAEGMEFVRCADIQSFFTRIRKSTVKKIVSDAVPDPDFLALFDECIKVELSNLSELGVGANRFPREDLGVAQGSSLSPLMGNILLYDFDRTMNEGACRCIRYIDDILILGPSEKEVSRTFRYAKKYLDGLGMDFSKEKSSFGVQNFKDGFVFLGIEMINGLIRPDGQSVGKFKEKIHSIVSDSSKQMLGSEEKFKPEFALVPTMLRISGTVHGWGKHYRFCNDSNIFVNLDTHVDNEVRKLIGAYTDARSRAVISGRRLLGVSSLRDLPTEPFQWPKVSH</sequence>
<protein>
    <submittedName>
        <fullName evidence="3">RNA-dependent DNA polymerase</fullName>
    </submittedName>
</protein>
<comment type="caution">
    <text evidence="3">The sequence shown here is derived from an EMBL/GenBank/DDBJ whole genome shotgun (WGS) entry which is preliminary data.</text>
</comment>
<evidence type="ECO:0000259" key="2">
    <source>
        <dbReference type="PROSITE" id="PS50878"/>
    </source>
</evidence>
<evidence type="ECO:0000313" key="4">
    <source>
        <dbReference type="Proteomes" id="UP000287447"/>
    </source>
</evidence>
<dbReference type="SUPFAM" id="SSF56672">
    <property type="entry name" value="DNA/RNA polymerases"/>
    <property type="match status" value="1"/>
</dbReference>
<feature type="domain" description="Reverse transcriptase" evidence="2">
    <location>
        <begin position="52"/>
        <end position="297"/>
    </location>
</feature>
<comment type="similarity">
    <text evidence="1">Belongs to the bacterial reverse transcriptase family.</text>
</comment>
<dbReference type="PROSITE" id="PS50878">
    <property type="entry name" value="RT_POL"/>
    <property type="match status" value="1"/>
</dbReference>
<dbReference type="InterPro" id="IPR051083">
    <property type="entry name" value="GrpII_Intron_Splice-Mob/Def"/>
</dbReference>
<dbReference type="InterPro" id="IPR000477">
    <property type="entry name" value="RT_dom"/>
</dbReference>
<dbReference type="AlphaFoldDB" id="A0A3S2VRH4"/>
<dbReference type="PANTHER" id="PTHR34047:SF8">
    <property type="entry name" value="PROTEIN YKFC"/>
    <property type="match status" value="1"/>
</dbReference>
<dbReference type="EMBL" id="SADE01000001">
    <property type="protein sequence ID" value="RVU38743.1"/>
    <property type="molecule type" value="Genomic_DNA"/>
</dbReference>
<dbReference type="Proteomes" id="UP000287447">
    <property type="component" value="Unassembled WGS sequence"/>
</dbReference>
<proteinExistence type="inferred from homology"/>